<evidence type="ECO:0000259" key="1">
    <source>
        <dbReference type="Pfam" id="PF04149"/>
    </source>
</evidence>
<dbReference type="InterPro" id="IPR007278">
    <property type="entry name" value="DUF397"/>
</dbReference>
<reference evidence="2" key="1">
    <citation type="submission" date="2020-10" db="EMBL/GenBank/DDBJ databases">
        <title>De novo genome project of the cellulose decomposer Thermobifida halotolerans type strain.</title>
        <authorList>
            <person name="Nagy I."/>
            <person name="Horvath B."/>
            <person name="Kukolya J."/>
            <person name="Nagy I."/>
            <person name="Orsini M."/>
        </authorList>
    </citation>
    <scope>NUCLEOTIDE SEQUENCE</scope>
    <source>
        <strain evidence="2">DSM 44931</strain>
    </source>
</reference>
<gene>
    <name evidence="2" type="ORF">NI17_007955</name>
</gene>
<protein>
    <submittedName>
        <fullName evidence="2">DUF397 domain-containing protein</fullName>
    </submittedName>
</protein>
<sequence length="63" mass="6889">MAPHSLDWHKSSYSNESGGACVEVAETPEAVLVRDTQHRDLGHLGFAPKAWAEFLTVLKAGRL</sequence>
<dbReference type="OrthoDB" id="4562195at2"/>
<keyword evidence="3" id="KW-1185">Reference proteome</keyword>
<evidence type="ECO:0000313" key="2">
    <source>
        <dbReference type="EMBL" id="UOE21069.1"/>
    </source>
</evidence>
<dbReference type="KEGG" id="thao:NI17_007955"/>
<dbReference type="Proteomes" id="UP000265719">
    <property type="component" value="Chromosome"/>
</dbReference>
<name>A0A399G803_9ACTN</name>
<dbReference type="Pfam" id="PF04149">
    <property type="entry name" value="DUF397"/>
    <property type="match status" value="1"/>
</dbReference>
<proteinExistence type="predicted"/>
<organism evidence="2 3">
    <name type="scientific">Thermobifida halotolerans</name>
    <dbReference type="NCBI Taxonomy" id="483545"/>
    <lineage>
        <taxon>Bacteria</taxon>
        <taxon>Bacillati</taxon>
        <taxon>Actinomycetota</taxon>
        <taxon>Actinomycetes</taxon>
        <taxon>Streptosporangiales</taxon>
        <taxon>Nocardiopsidaceae</taxon>
        <taxon>Thermobifida</taxon>
    </lineage>
</organism>
<evidence type="ECO:0000313" key="3">
    <source>
        <dbReference type="Proteomes" id="UP000265719"/>
    </source>
</evidence>
<feature type="domain" description="DUF397" evidence="1">
    <location>
        <begin position="7"/>
        <end position="59"/>
    </location>
</feature>
<dbReference type="EMBL" id="CP063196">
    <property type="protein sequence ID" value="UOE21069.1"/>
    <property type="molecule type" value="Genomic_DNA"/>
</dbReference>
<accession>A0A399G803</accession>
<dbReference type="RefSeq" id="WP_068690530.1">
    <property type="nucleotide sequence ID" value="NZ_CP063196.1"/>
</dbReference>
<dbReference type="AlphaFoldDB" id="A0A399G803"/>